<evidence type="ECO:0000313" key="16">
    <source>
        <dbReference type="EMBL" id="KAF8897054.1"/>
    </source>
</evidence>
<dbReference type="SMART" id="SM00910">
    <property type="entry name" value="HIRAN"/>
    <property type="match status" value="1"/>
</dbReference>
<keyword evidence="10" id="KW-0539">Nucleus</keyword>
<dbReference type="Proteomes" id="UP000724874">
    <property type="component" value="Unassembled WGS sequence"/>
</dbReference>
<dbReference type="InterPro" id="IPR014905">
    <property type="entry name" value="HIRAN"/>
</dbReference>
<dbReference type="GO" id="GO:0005634">
    <property type="term" value="C:nucleus"/>
    <property type="evidence" value="ECO:0007669"/>
    <property type="project" value="UniProtKB-SubCell"/>
</dbReference>
<dbReference type="InterPro" id="IPR017907">
    <property type="entry name" value="Znf_RING_CS"/>
</dbReference>
<dbReference type="Pfam" id="PF00176">
    <property type="entry name" value="SNF2-rel_dom"/>
    <property type="match status" value="1"/>
</dbReference>
<evidence type="ECO:0000256" key="9">
    <source>
        <dbReference type="ARBA" id="ARBA00022840"/>
    </source>
</evidence>
<organism evidence="16 17">
    <name type="scientific">Gymnopilus junonius</name>
    <name type="common">Spectacular rustgill mushroom</name>
    <name type="synonym">Gymnopilus spectabilis subsp. junonius</name>
    <dbReference type="NCBI Taxonomy" id="109634"/>
    <lineage>
        <taxon>Eukaryota</taxon>
        <taxon>Fungi</taxon>
        <taxon>Dikarya</taxon>
        <taxon>Basidiomycota</taxon>
        <taxon>Agaricomycotina</taxon>
        <taxon>Agaricomycetes</taxon>
        <taxon>Agaricomycetidae</taxon>
        <taxon>Agaricales</taxon>
        <taxon>Agaricineae</taxon>
        <taxon>Hymenogastraceae</taxon>
        <taxon>Gymnopilus</taxon>
    </lineage>
</organism>
<keyword evidence="9" id="KW-0067">ATP-binding</keyword>
<keyword evidence="5 11" id="KW-0863">Zinc-finger</keyword>
<feature type="region of interest" description="Disordered" evidence="12">
    <location>
        <begin position="343"/>
        <end position="364"/>
    </location>
</feature>
<evidence type="ECO:0000256" key="11">
    <source>
        <dbReference type="PROSITE-ProRule" id="PRU00175"/>
    </source>
</evidence>
<dbReference type="InterPro" id="IPR014001">
    <property type="entry name" value="Helicase_ATP-bd"/>
</dbReference>
<accession>A0A9P5TM61</accession>
<comment type="similarity">
    <text evidence="2">Belongs to the SNF2/RAD54 helicase family.</text>
</comment>
<dbReference type="InterPro" id="IPR001650">
    <property type="entry name" value="Helicase_C-like"/>
</dbReference>
<evidence type="ECO:0000259" key="14">
    <source>
        <dbReference type="PROSITE" id="PS51192"/>
    </source>
</evidence>
<dbReference type="Pfam" id="PF08797">
    <property type="entry name" value="HIRAN"/>
    <property type="match status" value="1"/>
</dbReference>
<keyword evidence="3" id="KW-0479">Metal-binding</keyword>
<evidence type="ECO:0000259" key="15">
    <source>
        <dbReference type="PROSITE" id="PS51194"/>
    </source>
</evidence>
<evidence type="ECO:0000256" key="3">
    <source>
        <dbReference type="ARBA" id="ARBA00022723"/>
    </source>
</evidence>
<dbReference type="SUPFAM" id="SSF52540">
    <property type="entry name" value="P-loop containing nucleoside triphosphate hydrolases"/>
    <property type="match status" value="2"/>
</dbReference>
<dbReference type="InterPro" id="IPR050628">
    <property type="entry name" value="SNF2_RAD54_helicase_TF"/>
</dbReference>
<dbReference type="OrthoDB" id="448448at2759"/>
<evidence type="ECO:0000256" key="12">
    <source>
        <dbReference type="SAM" id="MobiDB-lite"/>
    </source>
</evidence>
<evidence type="ECO:0000259" key="13">
    <source>
        <dbReference type="PROSITE" id="PS50089"/>
    </source>
</evidence>
<dbReference type="SUPFAM" id="SSF57850">
    <property type="entry name" value="RING/U-box"/>
    <property type="match status" value="1"/>
</dbReference>
<evidence type="ECO:0000313" key="17">
    <source>
        <dbReference type="Proteomes" id="UP000724874"/>
    </source>
</evidence>
<evidence type="ECO:0000256" key="5">
    <source>
        <dbReference type="ARBA" id="ARBA00022771"/>
    </source>
</evidence>
<dbReference type="PROSITE" id="PS00518">
    <property type="entry name" value="ZF_RING_1"/>
    <property type="match status" value="1"/>
</dbReference>
<dbReference type="InterPro" id="IPR027417">
    <property type="entry name" value="P-loop_NTPase"/>
</dbReference>
<protein>
    <submittedName>
        <fullName evidence="16">SNF2 superfamily protein</fullName>
    </submittedName>
</protein>
<dbReference type="GO" id="GO:0008094">
    <property type="term" value="F:ATP-dependent activity, acting on DNA"/>
    <property type="evidence" value="ECO:0007669"/>
    <property type="project" value="TreeGrafter"/>
</dbReference>
<dbReference type="Gene3D" id="3.30.70.2330">
    <property type="match status" value="1"/>
</dbReference>
<dbReference type="Gene3D" id="3.40.50.10810">
    <property type="entry name" value="Tandem AAA-ATPase domain"/>
    <property type="match status" value="1"/>
</dbReference>
<evidence type="ECO:0000256" key="8">
    <source>
        <dbReference type="ARBA" id="ARBA00022833"/>
    </source>
</evidence>
<keyword evidence="17" id="KW-1185">Reference proteome</keyword>
<dbReference type="PROSITE" id="PS51192">
    <property type="entry name" value="HELICASE_ATP_BIND_1"/>
    <property type="match status" value="1"/>
</dbReference>
<evidence type="ECO:0000256" key="1">
    <source>
        <dbReference type="ARBA" id="ARBA00004123"/>
    </source>
</evidence>
<dbReference type="PROSITE" id="PS51194">
    <property type="entry name" value="HELICASE_CTER"/>
    <property type="match status" value="1"/>
</dbReference>
<dbReference type="GO" id="GO:0004386">
    <property type="term" value="F:helicase activity"/>
    <property type="evidence" value="ECO:0007669"/>
    <property type="project" value="UniProtKB-KW"/>
</dbReference>
<dbReference type="SMART" id="SM00487">
    <property type="entry name" value="DEXDc"/>
    <property type="match status" value="1"/>
</dbReference>
<feature type="domain" description="Helicase ATP-binding" evidence="14">
    <location>
        <begin position="262"/>
        <end position="427"/>
    </location>
</feature>
<dbReference type="Gene3D" id="3.30.40.10">
    <property type="entry name" value="Zinc/RING finger domain, C3HC4 (zinc finger)"/>
    <property type="match status" value="1"/>
</dbReference>
<dbReference type="AlphaFoldDB" id="A0A9P5TM61"/>
<dbReference type="CDD" id="cd18793">
    <property type="entry name" value="SF2_C_SNF"/>
    <property type="match status" value="1"/>
</dbReference>
<dbReference type="InterPro" id="IPR000330">
    <property type="entry name" value="SNF2_N"/>
</dbReference>
<dbReference type="Pfam" id="PF13923">
    <property type="entry name" value="zf-C3HC4_2"/>
    <property type="match status" value="1"/>
</dbReference>
<dbReference type="Pfam" id="PF00271">
    <property type="entry name" value="Helicase_C"/>
    <property type="match status" value="1"/>
</dbReference>
<comment type="caution">
    <text evidence="16">The sequence shown here is derived from an EMBL/GenBank/DDBJ whole genome shotgun (WGS) entry which is preliminary data.</text>
</comment>
<reference evidence="16" key="1">
    <citation type="submission" date="2020-11" db="EMBL/GenBank/DDBJ databases">
        <authorList>
            <consortium name="DOE Joint Genome Institute"/>
            <person name="Ahrendt S."/>
            <person name="Riley R."/>
            <person name="Andreopoulos W."/>
            <person name="LaButti K."/>
            <person name="Pangilinan J."/>
            <person name="Ruiz-duenas F.J."/>
            <person name="Barrasa J.M."/>
            <person name="Sanchez-Garcia M."/>
            <person name="Camarero S."/>
            <person name="Miyauchi S."/>
            <person name="Serrano A."/>
            <person name="Linde D."/>
            <person name="Babiker R."/>
            <person name="Drula E."/>
            <person name="Ayuso-Fernandez I."/>
            <person name="Pacheco R."/>
            <person name="Padilla G."/>
            <person name="Ferreira P."/>
            <person name="Barriuso J."/>
            <person name="Kellner H."/>
            <person name="Castanera R."/>
            <person name="Alfaro M."/>
            <person name="Ramirez L."/>
            <person name="Pisabarro A.G."/>
            <person name="Kuo A."/>
            <person name="Tritt A."/>
            <person name="Lipzen A."/>
            <person name="He G."/>
            <person name="Yan M."/>
            <person name="Ng V."/>
            <person name="Cullen D."/>
            <person name="Martin F."/>
            <person name="Rosso M.-N."/>
            <person name="Henrissat B."/>
            <person name="Hibbett D."/>
            <person name="Martinez A.T."/>
            <person name="Grigoriev I.V."/>
        </authorList>
    </citation>
    <scope>NUCLEOTIDE SEQUENCE</scope>
    <source>
        <strain evidence="16">AH 44721</strain>
    </source>
</reference>
<evidence type="ECO:0000256" key="10">
    <source>
        <dbReference type="ARBA" id="ARBA00023242"/>
    </source>
</evidence>
<evidence type="ECO:0000256" key="4">
    <source>
        <dbReference type="ARBA" id="ARBA00022741"/>
    </source>
</evidence>
<dbReference type="InterPro" id="IPR001841">
    <property type="entry name" value="Znf_RING"/>
</dbReference>
<dbReference type="PANTHER" id="PTHR45626:SF17">
    <property type="entry name" value="HELICASE-LIKE TRANSCRIPTION FACTOR"/>
    <property type="match status" value="1"/>
</dbReference>
<dbReference type="Gene3D" id="3.40.50.300">
    <property type="entry name" value="P-loop containing nucleotide triphosphate hydrolases"/>
    <property type="match status" value="1"/>
</dbReference>
<gene>
    <name evidence="16" type="ORF">CPB84DRAFT_1681833</name>
</gene>
<keyword evidence="7" id="KW-0347">Helicase</keyword>
<feature type="domain" description="RING-type" evidence="13">
    <location>
        <begin position="591"/>
        <end position="630"/>
    </location>
</feature>
<evidence type="ECO:0000256" key="7">
    <source>
        <dbReference type="ARBA" id="ARBA00022806"/>
    </source>
</evidence>
<keyword evidence="6" id="KW-0378">Hydrolase</keyword>
<dbReference type="InterPro" id="IPR049730">
    <property type="entry name" value="SNF2/RAD54-like_C"/>
</dbReference>
<feature type="domain" description="Helicase C-terminal" evidence="15">
    <location>
        <begin position="667"/>
        <end position="836"/>
    </location>
</feature>
<dbReference type="InterPro" id="IPR038718">
    <property type="entry name" value="SNF2-like_sf"/>
</dbReference>
<comment type="subcellular location">
    <subcellularLocation>
        <location evidence="1">Nucleus</location>
    </subcellularLocation>
</comment>
<dbReference type="GO" id="GO:0016818">
    <property type="term" value="F:hydrolase activity, acting on acid anhydrides, in phosphorus-containing anhydrides"/>
    <property type="evidence" value="ECO:0007669"/>
    <property type="project" value="InterPro"/>
</dbReference>
<dbReference type="SMART" id="SM00490">
    <property type="entry name" value="HELICc"/>
    <property type="match status" value="1"/>
</dbReference>
<dbReference type="EMBL" id="JADNYJ010000057">
    <property type="protein sequence ID" value="KAF8897054.1"/>
    <property type="molecule type" value="Genomic_DNA"/>
</dbReference>
<keyword evidence="4" id="KW-0547">Nucleotide-binding</keyword>
<proteinExistence type="inferred from homology"/>
<dbReference type="PROSITE" id="PS50089">
    <property type="entry name" value="ZF_RING_2"/>
    <property type="match status" value="1"/>
</dbReference>
<dbReference type="PANTHER" id="PTHR45626">
    <property type="entry name" value="TRANSCRIPTION TERMINATION FACTOR 2-RELATED"/>
    <property type="match status" value="1"/>
</dbReference>
<dbReference type="InterPro" id="IPR013083">
    <property type="entry name" value="Znf_RING/FYVE/PHD"/>
</dbReference>
<evidence type="ECO:0000256" key="6">
    <source>
        <dbReference type="ARBA" id="ARBA00022801"/>
    </source>
</evidence>
<sequence>MNTNVVGIQYYRVGMVGPGEEVLLVREPQNPYDRNAIQVKNIGRVQVGHLPRNVAGKLAPLLDRRAVTVEGVINDVGGSRAYTLSITLKIFGPSDKRRELEPALIWATPHQRGFPSSSTRPSATAAQQEAVRKQQEAIQKAAELKQILNGLEKVDDEGRRGSLLDTLCLNEDILNMPLYPNPPSIATGELKVDLLKHQLQALQWCIERENPILPTKETDRPVQFWQVRTRGNQKYYYNRNCHKNPQEVPPPLGKGALCADAMGKTLTMLALILATKKDVDPGFSRSTLIVVPLSILSNWEKQIADHCTRGVLSSCIYYGSGRGLSAAELQKYDVVITTYQTVSGEHGEGSNSGSGSSKKKQKGEKNLFEVPWKRIILDEGHTIRNPKTKMAKGVVALNASRHWVLTGTPIINSPRDLGSILTFLKICRPLDNEDFFKRLLLRPLKNGEPSGAELLKVLMSHICIRRTKEMQDSQGKSIIELPPVEWIKVPVALNNDARCLYDEVEELSKQRVQTALAGQSAAVVQSNILSMLTRMRQIALHPGLVPVNYLEQLRSTDANIGSASKAIALTPEEKFALQGRLAQAVEDCEECPICFQVLSNESRITTCAHPFCLACITEILSRDPKCPLDRRILTTADLIEPPPPTDLTQKPFRFEESESIRGGSSAKIEQLIHLLKLTPATEKSLVFSQFTSFIDKVAEALEEAGIPFVRFDGQMSAKRRQEAIACFSVKGKGKARGHDEVSFEVSEENPRVMLLSLKAGALGLNLTGAMANNVYLWWQEGIESQAVDRVNRIGQKKNVHVYQLIAEDTVESRVLEIQEKKKQLIQQVHCALPFPWSSPFLTFHFFQAFSGTKRTETQRQQREARLQGDLYYLLPAIYDELNHLF</sequence>
<name>A0A9P5TM61_GYMJU</name>
<dbReference type="GO" id="GO:0008270">
    <property type="term" value="F:zinc ion binding"/>
    <property type="evidence" value="ECO:0007669"/>
    <property type="project" value="UniProtKB-KW"/>
</dbReference>
<keyword evidence="8" id="KW-0862">Zinc</keyword>
<dbReference type="GO" id="GO:0006281">
    <property type="term" value="P:DNA repair"/>
    <property type="evidence" value="ECO:0007669"/>
    <property type="project" value="TreeGrafter"/>
</dbReference>
<dbReference type="GO" id="GO:0003676">
    <property type="term" value="F:nucleic acid binding"/>
    <property type="evidence" value="ECO:0007669"/>
    <property type="project" value="InterPro"/>
</dbReference>
<evidence type="ECO:0000256" key="2">
    <source>
        <dbReference type="ARBA" id="ARBA00007025"/>
    </source>
</evidence>
<dbReference type="GO" id="GO:0005524">
    <property type="term" value="F:ATP binding"/>
    <property type="evidence" value="ECO:0007669"/>
    <property type="project" value="UniProtKB-KW"/>
</dbReference>
<dbReference type="SMART" id="SM00184">
    <property type="entry name" value="RING"/>
    <property type="match status" value="1"/>
</dbReference>